<gene>
    <name evidence="8" type="primary">AIM9_5</name>
    <name evidence="8" type="ORF">Hypma_010573</name>
</gene>
<evidence type="ECO:0000313" key="9">
    <source>
        <dbReference type="Proteomes" id="UP000076154"/>
    </source>
</evidence>
<evidence type="ECO:0000313" key="8">
    <source>
        <dbReference type="EMBL" id="RDB22280.1"/>
    </source>
</evidence>
<comment type="similarity">
    <text evidence="2">Belongs to the AIM9 family.</text>
</comment>
<evidence type="ECO:0000256" key="2">
    <source>
        <dbReference type="ARBA" id="ARBA00005543"/>
    </source>
</evidence>
<comment type="caution">
    <text evidence="8">The sequence shown here is derived from an EMBL/GenBank/DDBJ whole genome shotgun (WGS) entry which is preliminary data.</text>
</comment>
<dbReference type="AlphaFoldDB" id="A0A369JM42"/>
<keyword evidence="5" id="KW-0496">Mitochondrion</keyword>
<accession>A0A369JM42</accession>
<dbReference type="STRING" id="39966.A0A369JM42"/>
<dbReference type="InParanoid" id="A0A369JM42"/>
<keyword evidence="9" id="KW-1185">Reference proteome</keyword>
<dbReference type="GO" id="GO:0005739">
    <property type="term" value="C:mitochondrion"/>
    <property type="evidence" value="ECO:0007669"/>
    <property type="project" value="UniProtKB-SubCell"/>
</dbReference>
<evidence type="ECO:0000256" key="5">
    <source>
        <dbReference type="ARBA" id="ARBA00023128"/>
    </source>
</evidence>
<dbReference type="InterPro" id="IPR002575">
    <property type="entry name" value="Aminoglycoside_PTrfase"/>
</dbReference>
<sequence>MQSLVAVSCSKVYSRALSVHTKDRQNLFSFTKGRWLYNNEKQITSRHVPFNVSALVDAAVEAAGAHSCMSFEKLDEGLFNRVFVLRLDNDEELIARIPFHLAGPKHFTTASEVATMDYALTELQLPVPRVRAWSSHAERTLVGTEYIIYDKVPGVELQKRWWDPDVKGTLAMDLITTIVAFERVFIDKRFSQIGSLYFKEDLPLSLQTSSLYAVEAPTPNSERFRIGPSLNREFWRGERAALNVDRGPWSDAHLYARALSACERAWLTHSDTHPSEEHLFLLDDFDKLVPFLIPSVPAFILWHPDMHEANIIATESDPCKITGIIDWQSTVIGPYFMQVSPFPLLEYTPSPYIDYTPWDRKPPKRTPGYDMLNAEQKQKADLAYKAAFRSHAYELKMRELNPTMMDIVQQATAREIALRPLRAITRGRTEGLAAIRDTLIDVCDYWGHLVGLDADGVPTVPCPVRYTDAERARHKVEYEGLLKACRLRETLYQQLGLEADGFVTSERYDAVKDMSDKEMQKSLDVAQTEEERVWIQQHWPIQDGQLSYSAETCQ</sequence>
<dbReference type="InterPro" id="IPR051035">
    <property type="entry name" value="Mito_inheritance_9"/>
</dbReference>
<reference evidence="8" key="1">
    <citation type="submission" date="2018-04" db="EMBL/GenBank/DDBJ databases">
        <title>Whole genome sequencing of Hypsizygus marmoreus.</title>
        <authorList>
            <person name="Choi I.-G."/>
            <person name="Min B."/>
            <person name="Kim J.-G."/>
            <person name="Kim S."/>
            <person name="Oh Y.-L."/>
            <person name="Kong W.-S."/>
            <person name="Park H."/>
            <person name="Jeong J."/>
            <person name="Song E.-S."/>
        </authorList>
    </citation>
    <scope>NUCLEOTIDE SEQUENCE [LARGE SCALE GENOMIC DNA]</scope>
    <source>
        <strain evidence="8">51987-8</strain>
    </source>
</reference>
<dbReference type="OrthoDB" id="2831558at2759"/>
<evidence type="ECO:0000256" key="1">
    <source>
        <dbReference type="ARBA" id="ARBA00004173"/>
    </source>
</evidence>
<proteinExistence type="inferred from homology"/>
<evidence type="ECO:0000256" key="6">
    <source>
        <dbReference type="ARBA" id="ARBA00031849"/>
    </source>
</evidence>
<feature type="domain" description="Aminoglycoside phosphotransferase" evidence="7">
    <location>
        <begin position="72"/>
        <end position="335"/>
    </location>
</feature>
<keyword evidence="4" id="KW-0809">Transit peptide</keyword>
<organism evidence="8 9">
    <name type="scientific">Hypsizygus marmoreus</name>
    <name type="common">White beech mushroom</name>
    <name type="synonym">Agaricus marmoreus</name>
    <dbReference type="NCBI Taxonomy" id="39966"/>
    <lineage>
        <taxon>Eukaryota</taxon>
        <taxon>Fungi</taxon>
        <taxon>Dikarya</taxon>
        <taxon>Basidiomycota</taxon>
        <taxon>Agaricomycotina</taxon>
        <taxon>Agaricomycetes</taxon>
        <taxon>Agaricomycetidae</taxon>
        <taxon>Agaricales</taxon>
        <taxon>Tricholomatineae</taxon>
        <taxon>Lyophyllaceae</taxon>
        <taxon>Hypsizygus</taxon>
    </lineage>
</organism>
<evidence type="ECO:0000256" key="3">
    <source>
        <dbReference type="ARBA" id="ARBA00016197"/>
    </source>
</evidence>
<dbReference type="PANTHER" id="PTHR36091">
    <property type="entry name" value="ALTERED INHERITANCE OF MITOCHONDRIA PROTEIN 9, MITOCHONDRIAL"/>
    <property type="match status" value="1"/>
</dbReference>
<comment type="subcellular location">
    <subcellularLocation>
        <location evidence="1">Mitochondrion</location>
    </subcellularLocation>
</comment>
<dbReference type="InterPro" id="IPR011009">
    <property type="entry name" value="Kinase-like_dom_sf"/>
</dbReference>
<protein>
    <recommendedName>
        <fullName evidence="3">Altered inheritance of mitochondria protein 9, mitochondrial</fullName>
    </recommendedName>
    <alternativeName>
        <fullName evidence="6">Found in mitochondrial proteome protein 29</fullName>
    </alternativeName>
</protein>
<evidence type="ECO:0000256" key="4">
    <source>
        <dbReference type="ARBA" id="ARBA00022946"/>
    </source>
</evidence>
<name>A0A369JM42_HYPMA</name>
<dbReference type="PANTHER" id="PTHR36091:SF1">
    <property type="entry name" value="ALTERED INHERITANCE OF MITOCHONDRIA PROTEIN 9, MITOCHONDRIAL"/>
    <property type="match status" value="1"/>
</dbReference>
<dbReference type="Proteomes" id="UP000076154">
    <property type="component" value="Unassembled WGS sequence"/>
</dbReference>
<dbReference type="SUPFAM" id="SSF56112">
    <property type="entry name" value="Protein kinase-like (PK-like)"/>
    <property type="match status" value="1"/>
</dbReference>
<evidence type="ECO:0000259" key="7">
    <source>
        <dbReference type="Pfam" id="PF01636"/>
    </source>
</evidence>
<dbReference type="EMBL" id="LUEZ02000052">
    <property type="protein sequence ID" value="RDB22280.1"/>
    <property type="molecule type" value="Genomic_DNA"/>
</dbReference>
<dbReference type="Pfam" id="PF01636">
    <property type="entry name" value="APH"/>
    <property type="match status" value="1"/>
</dbReference>